<reference evidence="1" key="1">
    <citation type="journal article" date="2021" name="Proc. Natl. Acad. Sci. U.S.A.">
        <title>A Catalog of Tens of Thousands of Viruses from Human Metagenomes Reveals Hidden Associations with Chronic Diseases.</title>
        <authorList>
            <person name="Tisza M.J."/>
            <person name="Buck C.B."/>
        </authorList>
    </citation>
    <scope>NUCLEOTIDE SEQUENCE</scope>
    <source>
        <strain evidence="1">CtB3v5</strain>
    </source>
</reference>
<sequence length="88" mass="10327">MEVLIYKAPIPSMKEFQHFAIFHPMLQKDALQDIKYILVLNLKPLKMILNTHEEKLHIHTNNALLHVKIPSNNSKNETYLHFLSILLV</sequence>
<accession>A0A8S5M8Q9</accession>
<name>A0A8S5M8Q9_9CAUD</name>
<protein>
    <submittedName>
        <fullName evidence="1">Uncharacterized protein</fullName>
    </submittedName>
</protein>
<proteinExistence type="predicted"/>
<dbReference type="EMBL" id="BK014849">
    <property type="protein sequence ID" value="DAD78685.1"/>
    <property type="molecule type" value="Genomic_DNA"/>
</dbReference>
<evidence type="ECO:0000313" key="1">
    <source>
        <dbReference type="EMBL" id="DAD78685.1"/>
    </source>
</evidence>
<organism evidence="1">
    <name type="scientific">Siphoviridae sp. ctB3v5</name>
    <dbReference type="NCBI Taxonomy" id="2826186"/>
    <lineage>
        <taxon>Viruses</taxon>
        <taxon>Duplodnaviria</taxon>
        <taxon>Heunggongvirae</taxon>
        <taxon>Uroviricota</taxon>
        <taxon>Caudoviricetes</taxon>
    </lineage>
</organism>